<dbReference type="EMBL" id="LR877153">
    <property type="protein sequence ID" value="CAD2217797.1"/>
    <property type="molecule type" value="Genomic_DNA"/>
</dbReference>
<keyword evidence="1" id="KW-0853">WD repeat</keyword>
<proteinExistence type="predicted"/>
<dbReference type="GO" id="GO:0000159">
    <property type="term" value="C:protein phosphatase type 2A complex"/>
    <property type="evidence" value="ECO:0007669"/>
    <property type="project" value="InterPro"/>
</dbReference>
<evidence type="ECO:0000256" key="2">
    <source>
        <dbReference type="ARBA" id="ARBA00022737"/>
    </source>
</evidence>
<dbReference type="SUPFAM" id="SSF50978">
    <property type="entry name" value="WD40 repeat-like"/>
    <property type="match status" value="1"/>
</dbReference>
<keyword evidence="2" id="KW-0677">Repeat</keyword>
<dbReference type="Proteomes" id="UP000515908">
    <property type="component" value="Chromosome 09"/>
</dbReference>
<accession>A0A7G2CFK2</accession>
<dbReference type="InterPro" id="IPR015943">
    <property type="entry name" value="WD40/YVTN_repeat-like_dom_sf"/>
</dbReference>
<dbReference type="GO" id="GO:0019888">
    <property type="term" value="F:protein phosphatase regulator activity"/>
    <property type="evidence" value="ECO:0007669"/>
    <property type="project" value="InterPro"/>
</dbReference>
<name>A0A7G2CFK2_9TRYP</name>
<keyword evidence="4" id="KW-1185">Reference proteome</keyword>
<dbReference type="VEuPathDB" id="TriTrypDB:ADEAN_000528000"/>
<evidence type="ECO:0000256" key="1">
    <source>
        <dbReference type="ARBA" id="ARBA00022574"/>
    </source>
</evidence>
<protein>
    <recommendedName>
        <fullName evidence="5">Serine/threonine-protein phosphatase 2A 55 kDa regulatory subunit B</fullName>
    </recommendedName>
</protein>
<dbReference type="Gene3D" id="2.130.10.10">
    <property type="entry name" value="YVTN repeat-like/Quinoprotein amine dehydrogenase"/>
    <property type="match status" value="1"/>
</dbReference>
<organism evidence="3 4">
    <name type="scientific">Angomonas deanei</name>
    <dbReference type="NCBI Taxonomy" id="59799"/>
    <lineage>
        <taxon>Eukaryota</taxon>
        <taxon>Discoba</taxon>
        <taxon>Euglenozoa</taxon>
        <taxon>Kinetoplastea</taxon>
        <taxon>Metakinetoplastina</taxon>
        <taxon>Trypanosomatida</taxon>
        <taxon>Trypanosomatidae</taxon>
        <taxon>Strigomonadinae</taxon>
        <taxon>Angomonas</taxon>
    </lineage>
</organism>
<dbReference type="InterPro" id="IPR036322">
    <property type="entry name" value="WD40_repeat_dom_sf"/>
</dbReference>
<evidence type="ECO:0000313" key="3">
    <source>
        <dbReference type="EMBL" id="CAD2217797.1"/>
    </source>
</evidence>
<dbReference type="PRINTS" id="PR00600">
    <property type="entry name" value="PP2APR55"/>
</dbReference>
<sequence length="447" mass="49189">MATCNEYVATGDRAGRVSIMRREPITPSQRKTMLSDITRAPPRTTVPYEYHVSQFAYSSVIDPLNNVEVTPNIAALAFLPHTSPSPLLLTANEKVPKLYKVLPSVRKSVDPVRMVDQLEADGTGPLTSPSRDSTVAMKMISRFALNHEYSINSLCPLTDSEQFVSADDLTVQLWCTEYPEISLETYNIRPPGDEDPKEIIRTVKNFPHEPFLLFVVTSAGNVRVIDMRQNLKWFSQSGSLFSNPSRDADGTFGHVTNSLSDCALSPCGRYIAGRDFMTVCLWDVRGATGGAPSMSPSSPIHRKDTTGTNTVTPLRQWELHPHLRQDMEKFYQSDLLFERFDLVFMNRNSVCTGGFNSSLYLIDMDKVAGSANDVQQVQLPALDGCTSVAKQSLKIKCSSANNNTESSKTEIGSRVTLLSSPVASYGGNCEIMASCGQAVTQLNYVAA</sequence>
<dbReference type="AlphaFoldDB" id="A0A7G2CFK2"/>
<gene>
    <name evidence="3" type="ORF">ADEAN_000528000</name>
</gene>
<dbReference type="InterPro" id="IPR000009">
    <property type="entry name" value="PP2A_PR55"/>
</dbReference>
<dbReference type="PANTHER" id="PTHR11871">
    <property type="entry name" value="PROTEIN PHOSPHATASE PP2A REGULATORY SUBUNIT B"/>
    <property type="match status" value="1"/>
</dbReference>
<evidence type="ECO:0008006" key="5">
    <source>
        <dbReference type="Google" id="ProtNLM"/>
    </source>
</evidence>
<evidence type="ECO:0000313" key="4">
    <source>
        <dbReference type="Proteomes" id="UP000515908"/>
    </source>
</evidence>
<reference evidence="3 4" key="1">
    <citation type="submission" date="2020-08" db="EMBL/GenBank/DDBJ databases">
        <authorList>
            <person name="Newling K."/>
            <person name="Davey J."/>
            <person name="Forrester S."/>
        </authorList>
    </citation>
    <scope>NUCLEOTIDE SEQUENCE [LARGE SCALE GENOMIC DNA]</scope>
    <source>
        <strain evidence="4">Crithidia deanei Carvalho (ATCC PRA-265)</strain>
    </source>
</reference>